<dbReference type="InterPro" id="IPR051320">
    <property type="entry name" value="Viral_Replic_Matur_Polypro"/>
</dbReference>
<sequence>MHFGFEELKALGHIVSGLSLVIDKNKVAAVLLEQITHNKKEMMSFHEFTSYYREHLKDFEILANSLYRMCDQQTVFKMTQERTKAYENIRKALKEEPLLRITEWNITFSFYIDKCGDGLGEALHKFQIIHDKTKKGPVCYI</sequence>
<gene>
    <name evidence="1" type="ORF">O181_068096</name>
</gene>
<keyword evidence="2" id="KW-1185">Reference proteome</keyword>
<organism evidence="1 2">
    <name type="scientific">Austropuccinia psidii MF-1</name>
    <dbReference type="NCBI Taxonomy" id="1389203"/>
    <lineage>
        <taxon>Eukaryota</taxon>
        <taxon>Fungi</taxon>
        <taxon>Dikarya</taxon>
        <taxon>Basidiomycota</taxon>
        <taxon>Pucciniomycotina</taxon>
        <taxon>Pucciniomycetes</taxon>
        <taxon>Pucciniales</taxon>
        <taxon>Sphaerophragmiaceae</taxon>
        <taxon>Austropuccinia</taxon>
    </lineage>
</organism>
<dbReference type="Proteomes" id="UP000765509">
    <property type="component" value="Unassembled WGS sequence"/>
</dbReference>
<dbReference type="PANTHER" id="PTHR33064:SF39">
    <property type="match status" value="1"/>
</dbReference>
<proteinExistence type="predicted"/>
<dbReference type="PANTHER" id="PTHR33064">
    <property type="entry name" value="POL PROTEIN"/>
    <property type="match status" value="1"/>
</dbReference>
<comment type="caution">
    <text evidence="1">The sequence shown here is derived from an EMBL/GenBank/DDBJ whole genome shotgun (WGS) entry which is preliminary data.</text>
</comment>
<evidence type="ECO:0000313" key="2">
    <source>
        <dbReference type="Proteomes" id="UP000765509"/>
    </source>
</evidence>
<dbReference type="Gene3D" id="3.30.70.270">
    <property type="match status" value="1"/>
</dbReference>
<evidence type="ECO:0000313" key="1">
    <source>
        <dbReference type="EMBL" id="MBW0528381.1"/>
    </source>
</evidence>
<name>A0A9Q3F0Y7_9BASI</name>
<dbReference type="EMBL" id="AVOT02034309">
    <property type="protein sequence ID" value="MBW0528381.1"/>
    <property type="molecule type" value="Genomic_DNA"/>
</dbReference>
<dbReference type="InterPro" id="IPR043502">
    <property type="entry name" value="DNA/RNA_pol_sf"/>
</dbReference>
<protein>
    <submittedName>
        <fullName evidence="1">Uncharacterized protein</fullName>
    </submittedName>
</protein>
<dbReference type="InterPro" id="IPR043128">
    <property type="entry name" value="Rev_trsase/Diguanyl_cyclase"/>
</dbReference>
<dbReference type="AlphaFoldDB" id="A0A9Q3F0Y7"/>
<accession>A0A9Q3F0Y7</accession>
<dbReference type="SUPFAM" id="SSF56672">
    <property type="entry name" value="DNA/RNA polymerases"/>
    <property type="match status" value="1"/>
</dbReference>
<reference evidence="1" key="1">
    <citation type="submission" date="2021-03" db="EMBL/GenBank/DDBJ databases">
        <title>Draft genome sequence of rust myrtle Austropuccinia psidii MF-1, a brazilian biotype.</title>
        <authorList>
            <person name="Quecine M.C."/>
            <person name="Pachon D.M.R."/>
            <person name="Bonatelli M.L."/>
            <person name="Correr F.H."/>
            <person name="Franceschini L.M."/>
            <person name="Leite T.F."/>
            <person name="Margarido G.R.A."/>
            <person name="Almeida C.A."/>
            <person name="Ferrarezi J.A."/>
            <person name="Labate C.A."/>
        </authorList>
    </citation>
    <scope>NUCLEOTIDE SEQUENCE</scope>
    <source>
        <strain evidence="1">MF-1</strain>
    </source>
</reference>